<keyword evidence="3" id="KW-1185">Reference proteome</keyword>
<reference evidence="2 3" key="1">
    <citation type="journal article" date="2019" name="Nat. Ecol. Evol.">
        <title>Megaphylogeny resolves global patterns of mushroom evolution.</title>
        <authorList>
            <person name="Varga T."/>
            <person name="Krizsan K."/>
            <person name="Foldi C."/>
            <person name="Dima B."/>
            <person name="Sanchez-Garcia M."/>
            <person name="Sanchez-Ramirez S."/>
            <person name="Szollosi G.J."/>
            <person name="Szarkandi J.G."/>
            <person name="Papp V."/>
            <person name="Albert L."/>
            <person name="Andreopoulos W."/>
            <person name="Angelini C."/>
            <person name="Antonin V."/>
            <person name="Barry K.W."/>
            <person name="Bougher N.L."/>
            <person name="Buchanan P."/>
            <person name="Buyck B."/>
            <person name="Bense V."/>
            <person name="Catcheside P."/>
            <person name="Chovatia M."/>
            <person name="Cooper J."/>
            <person name="Damon W."/>
            <person name="Desjardin D."/>
            <person name="Finy P."/>
            <person name="Geml J."/>
            <person name="Haridas S."/>
            <person name="Hughes K."/>
            <person name="Justo A."/>
            <person name="Karasinski D."/>
            <person name="Kautmanova I."/>
            <person name="Kiss B."/>
            <person name="Kocsube S."/>
            <person name="Kotiranta H."/>
            <person name="LaButti K.M."/>
            <person name="Lechner B.E."/>
            <person name="Liimatainen K."/>
            <person name="Lipzen A."/>
            <person name="Lukacs Z."/>
            <person name="Mihaltcheva S."/>
            <person name="Morgado L.N."/>
            <person name="Niskanen T."/>
            <person name="Noordeloos M.E."/>
            <person name="Ohm R.A."/>
            <person name="Ortiz-Santana B."/>
            <person name="Ovrebo C."/>
            <person name="Racz N."/>
            <person name="Riley R."/>
            <person name="Savchenko A."/>
            <person name="Shiryaev A."/>
            <person name="Soop K."/>
            <person name="Spirin V."/>
            <person name="Szebenyi C."/>
            <person name="Tomsovsky M."/>
            <person name="Tulloss R.E."/>
            <person name="Uehling J."/>
            <person name="Grigoriev I.V."/>
            <person name="Vagvolgyi C."/>
            <person name="Papp T."/>
            <person name="Martin F.M."/>
            <person name="Miettinen O."/>
            <person name="Hibbett D.S."/>
            <person name="Nagy L.G."/>
        </authorList>
    </citation>
    <scope>NUCLEOTIDE SEQUENCE [LARGE SCALE GENOMIC DNA]</scope>
    <source>
        <strain evidence="2 3">HHB13444</strain>
    </source>
</reference>
<feature type="compositionally biased region" description="Basic and acidic residues" evidence="1">
    <location>
        <begin position="115"/>
        <end position="143"/>
    </location>
</feature>
<dbReference type="EMBL" id="ML212473">
    <property type="protein sequence ID" value="TFK78537.1"/>
    <property type="molecule type" value="Genomic_DNA"/>
</dbReference>
<gene>
    <name evidence="2" type="ORF">K466DRAFT_606894</name>
</gene>
<protein>
    <submittedName>
        <fullName evidence="2">Uncharacterized protein</fullName>
    </submittedName>
</protein>
<feature type="region of interest" description="Disordered" evidence="1">
    <location>
        <begin position="110"/>
        <end position="162"/>
    </location>
</feature>
<evidence type="ECO:0000313" key="3">
    <source>
        <dbReference type="Proteomes" id="UP000308197"/>
    </source>
</evidence>
<feature type="non-terminal residue" evidence="2">
    <location>
        <position position="1"/>
    </location>
</feature>
<dbReference type="Proteomes" id="UP000308197">
    <property type="component" value="Unassembled WGS sequence"/>
</dbReference>
<organism evidence="2 3">
    <name type="scientific">Polyporus arcularius HHB13444</name>
    <dbReference type="NCBI Taxonomy" id="1314778"/>
    <lineage>
        <taxon>Eukaryota</taxon>
        <taxon>Fungi</taxon>
        <taxon>Dikarya</taxon>
        <taxon>Basidiomycota</taxon>
        <taxon>Agaricomycotina</taxon>
        <taxon>Agaricomycetes</taxon>
        <taxon>Polyporales</taxon>
        <taxon>Polyporaceae</taxon>
        <taxon>Polyporus</taxon>
    </lineage>
</organism>
<accession>A0A5C3NPL5</accession>
<name>A0A5C3NPL5_9APHY</name>
<evidence type="ECO:0000313" key="2">
    <source>
        <dbReference type="EMBL" id="TFK78537.1"/>
    </source>
</evidence>
<evidence type="ECO:0000256" key="1">
    <source>
        <dbReference type="SAM" id="MobiDB-lite"/>
    </source>
</evidence>
<dbReference type="AlphaFoldDB" id="A0A5C3NPL5"/>
<proteinExistence type="predicted"/>
<sequence>LLQAFASAVETRLQKEIVPGIRYDIALYFDKILPDLEDRILRRLEDRLGMFKGTHPIYATLCSVLARRLADTITDEVETRIYYRTKHHLLDEFEDTFYRRVKERFEAEASAAAGHEMHELPPHDSDGVQLVEHEGGSGNESRKRSQSPSPAAERQVKQERLE</sequence>
<dbReference type="InParanoid" id="A0A5C3NPL5"/>